<dbReference type="CDD" id="cd00141">
    <property type="entry name" value="NT_POLXc"/>
    <property type="match status" value="1"/>
</dbReference>
<dbReference type="GO" id="GO:0046872">
    <property type="term" value="F:metal ion binding"/>
    <property type="evidence" value="ECO:0007669"/>
    <property type="project" value="UniProtKB-UniRule"/>
</dbReference>
<dbReference type="EC" id="2.7.7.7" evidence="17"/>
<keyword evidence="10 17" id="KW-0239">DNA-directed DNA polymerase</keyword>
<dbReference type="SUPFAM" id="SSF52113">
    <property type="entry name" value="BRCT domain"/>
    <property type="match status" value="1"/>
</dbReference>
<dbReference type="InterPro" id="IPR029398">
    <property type="entry name" value="PolB_thumb"/>
</dbReference>
<feature type="active site" description="Nucleophile; Schiff-base intermediate with DNA; for 5'-dRP lyase activity" evidence="16">
    <location>
        <position position="211"/>
    </location>
</feature>
<dbReference type="Proteomes" id="UP000243052">
    <property type="component" value="Chromosome iii"/>
</dbReference>
<dbReference type="InterPro" id="IPR028207">
    <property type="entry name" value="DNA_pol_B_palm_palm"/>
</dbReference>
<dbReference type="SMART" id="SM00483">
    <property type="entry name" value="POLXc"/>
    <property type="match status" value="1"/>
</dbReference>
<evidence type="ECO:0000256" key="16">
    <source>
        <dbReference type="PIRSR" id="PIRSR622312-50"/>
    </source>
</evidence>
<dbReference type="GeneID" id="28723247"/>
<comment type="subcellular location">
    <subcellularLocation>
        <location evidence="3 17">Nucleus</location>
    </subcellularLocation>
</comment>
<keyword evidence="7" id="KW-0479">Metal-binding</keyword>
<evidence type="ECO:0000256" key="9">
    <source>
        <dbReference type="ARBA" id="ARBA00022842"/>
    </source>
</evidence>
<comment type="cofactor">
    <cofactor evidence="1">
        <name>Mn(2+)</name>
        <dbReference type="ChEBI" id="CHEBI:29035"/>
    </cofactor>
</comment>
<keyword evidence="5 17" id="KW-0808">Transferase</keyword>
<evidence type="ECO:0000256" key="14">
    <source>
        <dbReference type="ARBA" id="ARBA00023242"/>
    </source>
</evidence>
<keyword evidence="14 17" id="KW-0539">Nucleus</keyword>
<keyword evidence="8 17" id="KW-0227">DNA damage</keyword>
<dbReference type="EMBL" id="CP014243">
    <property type="protein sequence ID" value="AMD20015.1"/>
    <property type="molecule type" value="Genomic_DNA"/>
</dbReference>
<dbReference type="InterPro" id="IPR036420">
    <property type="entry name" value="BRCT_dom_sf"/>
</dbReference>
<dbReference type="InterPro" id="IPR043519">
    <property type="entry name" value="NT_sf"/>
</dbReference>
<dbReference type="Pfam" id="PF14791">
    <property type="entry name" value="DNA_pol_B_thumb"/>
    <property type="match status" value="1"/>
</dbReference>
<dbReference type="InterPro" id="IPR002008">
    <property type="entry name" value="DNA_pol_X_beta-like"/>
</dbReference>
<dbReference type="SUPFAM" id="SSF81301">
    <property type="entry name" value="Nucleotidyltransferase"/>
    <property type="match status" value="1"/>
</dbReference>
<reference evidence="19 20" key="1">
    <citation type="submission" date="2016-01" db="EMBL/GenBank/DDBJ databases">
        <title>Genome sequence of the yeast Holleya sinecauda.</title>
        <authorList>
            <person name="Dietrich F.S."/>
        </authorList>
    </citation>
    <scope>NUCLEOTIDE SEQUENCE [LARGE SCALE GENOMIC DNA]</scope>
    <source>
        <strain evidence="19 20">ATCC 58844</strain>
    </source>
</reference>
<dbReference type="GO" id="GO:0003677">
    <property type="term" value="F:DNA binding"/>
    <property type="evidence" value="ECO:0007669"/>
    <property type="project" value="UniProtKB-UniRule"/>
</dbReference>
<evidence type="ECO:0000256" key="15">
    <source>
        <dbReference type="ARBA" id="ARBA00049244"/>
    </source>
</evidence>
<dbReference type="Pfam" id="PF14716">
    <property type="entry name" value="HHH_8"/>
    <property type="match status" value="1"/>
</dbReference>
<dbReference type="GO" id="GO:0005634">
    <property type="term" value="C:nucleus"/>
    <property type="evidence" value="ECO:0007669"/>
    <property type="project" value="UniProtKB-SubCell"/>
</dbReference>
<keyword evidence="20" id="KW-1185">Reference proteome</keyword>
<dbReference type="InterPro" id="IPR037160">
    <property type="entry name" value="DNA_Pol_thumb_sf"/>
</dbReference>
<dbReference type="GO" id="GO:0006284">
    <property type="term" value="P:base-excision repair"/>
    <property type="evidence" value="ECO:0007669"/>
    <property type="project" value="TreeGrafter"/>
</dbReference>
<dbReference type="PROSITE" id="PS50172">
    <property type="entry name" value="BRCT"/>
    <property type="match status" value="1"/>
</dbReference>
<dbReference type="GO" id="GO:0016829">
    <property type="term" value="F:lyase activity"/>
    <property type="evidence" value="ECO:0007669"/>
    <property type="project" value="UniProtKB-KW"/>
</dbReference>
<dbReference type="PANTHER" id="PTHR11276:SF42">
    <property type="entry name" value="DNA POLYMERASE BETA"/>
    <property type="match status" value="1"/>
</dbReference>
<dbReference type="Gene3D" id="3.40.50.10190">
    <property type="entry name" value="BRCT domain"/>
    <property type="match status" value="1"/>
</dbReference>
<dbReference type="InterPro" id="IPR002054">
    <property type="entry name" value="DNA-dir_DNA_pol_X"/>
</dbReference>
<dbReference type="STRING" id="45286.A0A0X8HRC5"/>
<dbReference type="Gene3D" id="1.10.150.110">
    <property type="entry name" value="DNA polymerase beta, N-terminal domain-like"/>
    <property type="match status" value="1"/>
</dbReference>
<evidence type="ECO:0000313" key="19">
    <source>
        <dbReference type="EMBL" id="AMD20015.1"/>
    </source>
</evidence>
<dbReference type="SUPFAM" id="SSF81585">
    <property type="entry name" value="PsbU/PolX domain-like"/>
    <property type="match status" value="1"/>
</dbReference>
<dbReference type="InterPro" id="IPR010996">
    <property type="entry name" value="HHH_MUS81"/>
</dbReference>
<evidence type="ECO:0000256" key="6">
    <source>
        <dbReference type="ARBA" id="ARBA00022695"/>
    </source>
</evidence>
<evidence type="ECO:0000256" key="4">
    <source>
        <dbReference type="ARBA" id="ARBA00022490"/>
    </source>
</evidence>
<dbReference type="SUPFAM" id="SSF47802">
    <property type="entry name" value="DNA polymerase beta, N-terminal domain-like"/>
    <property type="match status" value="1"/>
</dbReference>
<keyword evidence="6 17" id="KW-0548">Nucleotidyltransferase</keyword>
<evidence type="ECO:0000256" key="12">
    <source>
        <dbReference type="ARBA" id="ARBA00023204"/>
    </source>
</evidence>
<comment type="cofactor">
    <cofactor evidence="2">
        <name>Mg(2+)</name>
        <dbReference type="ChEBI" id="CHEBI:18420"/>
    </cofactor>
</comment>
<evidence type="ECO:0000256" key="10">
    <source>
        <dbReference type="ARBA" id="ARBA00022932"/>
    </source>
</evidence>
<comment type="function">
    <text evidence="17">DNA polymerase that functions in several pathways of DNA repair. Involved in base excision repair (BER) responsible for repair of lesions that give rise to abasic (AP) sites in DNA. Also contributes to DNA double-strand break repair by non-homologous end joining and homologous recombination. Has both template-dependent and template-independent (terminal transferase) DNA polymerase activities. Has also a 5'-deoxyribose-5-phosphate lyase (dRP lyase) activity.</text>
</comment>
<evidence type="ECO:0000259" key="18">
    <source>
        <dbReference type="PROSITE" id="PS50172"/>
    </source>
</evidence>
<keyword evidence="13" id="KW-0456">Lyase</keyword>
<dbReference type="OrthoDB" id="205514at2759"/>
<dbReference type="AlphaFoldDB" id="A0A0X8HRC5"/>
<dbReference type="GO" id="GO:0003887">
    <property type="term" value="F:DNA-directed DNA polymerase activity"/>
    <property type="evidence" value="ECO:0007669"/>
    <property type="project" value="UniProtKB-UniRule"/>
</dbReference>
<keyword evidence="9" id="KW-0460">Magnesium</keyword>
<dbReference type="Gene3D" id="3.30.210.10">
    <property type="entry name" value="DNA polymerase, thumb domain"/>
    <property type="match status" value="1"/>
</dbReference>
<comment type="catalytic activity">
    <reaction evidence="15 17">
        <text>DNA(n) + a 2'-deoxyribonucleoside 5'-triphosphate = DNA(n+1) + diphosphate</text>
        <dbReference type="Rhea" id="RHEA:22508"/>
        <dbReference type="Rhea" id="RHEA-COMP:17339"/>
        <dbReference type="Rhea" id="RHEA-COMP:17340"/>
        <dbReference type="ChEBI" id="CHEBI:33019"/>
        <dbReference type="ChEBI" id="CHEBI:61560"/>
        <dbReference type="ChEBI" id="CHEBI:173112"/>
        <dbReference type="EC" id="2.7.7.7"/>
    </reaction>
</comment>
<organism evidence="19 20">
    <name type="scientific">Eremothecium sinecaudum</name>
    <dbReference type="NCBI Taxonomy" id="45286"/>
    <lineage>
        <taxon>Eukaryota</taxon>
        <taxon>Fungi</taxon>
        <taxon>Dikarya</taxon>
        <taxon>Ascomycota</taxon>
        <taxon>Saccharomycotina</taxon>
        <taxon>Saccharomycetes</taxon>
        <taxon>Saccharomycetales</taxon>
        <taxon>Saccharomycetaceae</taxon>
        <taxon>Eremothecium</taxon>
    </lineage>
</organism>
<evidence type="ECO:0000256" key="2">
    <source>
        <dbReference type="ARBA" id="ARBA00001946"/>
    </source>
</evidence>
<keyword evidence="11" id="KW-0238">DNA-binding</keyword>
<evidence type="ECO:0000313" key="20">
    <source>
        <dbReference type="Proteomes" id="UP000243052"/>
    </source>
</evidence>
<dbReference type="PANTHER" id="PTHR11276">
    <property type="entry name" value="DNA POLYMERASE TYPE-X FAMILY MEMBER"/>
    <property type="match status" value="1"/>
</dbReference>
<dbReference type="PRINTS" id="PR00870">
    <property type="entry name" value="DNAPOLXBETA"/>
</dbReference>
<evidence type="ECO:0000256" key="3">
    <source>
        <dbReference type="ARBA" id="ARBA00004123"/>
    </source>
</evidence>
<evidence type="ECO:0000256" key="13">
    <source>
        <dbReference type="ARBA" id="ARBA00023239"/>
    </source>
</evidence>
<dbReference type="Gene3D" id="3.30.460.10">
    <property type="entry name" value="Beta Polymerase, domain 2"/>
    <property type="match status" value="1"/>
</dbReference>
<dbReference type="RefSeq" id="XP_017987011.1">
    <property type="nucleotide sequence ID" value="XM_018131101.1"/>
</dbReference>
<name>A0A0X8HRC5_9SACH</name>
<dbReference type="GO" id="GO:0006303">
    <property type="term" value="P:double-strand break repair via nonhomologous end joining"/>
    <property type="evidence" value="ECO:0007669"/>
    <property type="project" value="TreeGrafter"/>
</dbReference>
<accession>A0A0X8HRC5</accession>
<evidence type="ECO:0000256" key="11">
    <source>
        <dbReference type="ARBA" id="ARBA00023125"/>
    </source>
</evidence>
<feature type="domain" description="BRCT" evidence="18">
    <location>
        <begin position="1"/>
        <end position="104"/>
    </location>
</feature>
<dbReference type="InterPro" id="IPR027421">
    <property type="entry name" value="DNA_pol_lamdba_lyase_dom_sf"/>
</dbReference>
<dbReference type="InterPro" id="IPR018944">
    <property type="entry name" value="DNA_pol_lambd_fingers_domain"/>
</dbReference>
<dbReference type="InterPro" id="IPR022312">
    <property type="entry name" value="DNA_pol_X"/>
</dbReference>
<sequence length="527" mass="60338">MFKGRKFLIFPTSNTPRAQVVVSLIQREGGTVLPRMDGEDPNHVIPLVQDSYLTATGQLKNEELFKLEIENPVDWQKCSTPMQLSWVSKCLEKGELLDRQPYELGSNKLGPKYDNKDNDLSSSTKKRKFSAINDVSELKPATKTTEILPVTNELIVNALDFLGTKCKLRGDVYRQRAYNLAKTSVLETNKPIKTYEDARALPKIGDSIARKIADFVTNGGHMPGFDMTLSSSELGLQYFSECYSVGPRIAQNWQMQGYMTFQDVIQDNHRWKWHWSALWGMKYFEDWQIRMSRNEVEAHFNMLKSHAPEGVIIEVLGSYRRGHDTCGDIDVIFYRKNCDDMEVLGHDLETLLNRLSDSGYIRCPLQLSSTLEPIFSKRVKGLLKELGIVYTGGRLGEDRPMSKKFYCGVRLPDSTTVDPPNKGTVPEIPFKDEDRKLFSNTHKHHCRRLDILCCKWSERGSHRLYFTGNREFNKLVRTHATERNLSLNQHGLFVKDTDVCLESFDENKIIELVGVTPMSPSHPSRNK</sequence>
<evidence type="ECO:0000256" key="1">
    <source>
        <dbReference type="ARBA" id="ARBA00001936"/>
    </source>
</evidence>
<keyword evidence="4" id="KW-0963">Cytoplasm</keyword>
<evidence type="ECO:0000256" key="7">
    <source>
        <dbReference type="ARBA" id="ARBA00022723"/>
    </source>
</evidence>
<dbReference type="Pfam" id="PF14792">
    <property type="entry name" value="DNA_pol_B_palm"/>
    <property type="match status" value="1"/>
</dbReference>
<gene>
    <name evidence="19" type="ORF">AW171_hschr31884</name>
</gene>
<comment type="similarity">
    <text evidence="17">Belongs to the DNA polymerase type-X family.</text>
</comment>
<proteinExistence type="inferred from homology"/>
<dbReference type="InterPro" id="IPR001357">
    <property type="entry name" value="BRCT_dom"/>
</dbReference>
<dbReference type="Gene3D" id="1.10.150.20">
    <property type="entry name" value="5' to 3' exonuclease, C-terminal subdomain"/>
    <property type="match status" value="1"/>
</dbReference>
<dbReference type="Pfam" id="PF10391">
    <property type="entry name" value="DNA_pol_lambd_f"/>
    <property type="match status" value="1"/>
</dbReference>
<evidence type="ECO:0000256" key="17">
    <source>
        <dbReference type="RuleBase" id="RU366014"/>
    </source>
</evidence>
<evidence type="ECO:0000256" key="8">
    <source>
        <dbReference type="ARBA" id="ARBA00022763"/>
    </source>
</evidence>
<evidence type="ECO:0000256" key="5">
    <source>
        <dbReference type="ARBA" id="ARBA00022679"/>
    </source>
</evidence>
<keyword evidence="12 17" id="KW-0234">DNA repair</keyword>
<protein>
    <recommendedName>
        <fullName evidence="17">DNA polymerase</fullName>
        <ecNumber evidence="17">2.7.7.7</ecNumber>
    </recommendedName>
</protein>
<dbReference type="PRINTS" id="PR00869">
    <property type="entry name" value="DNAPOLX"/>
</dbReference>